<dbReference type="PRINTS" id="PR00371">
    <property type="entry name" value="FPNCR"/>
</dbReference>
<evidence type="ECO:0000259" key="16">
    <source>
        <dbReference type="PROSITE" id="PS51384"/>
    </source>
</evidence>
<dbReference type="SUPFAM" id="SSF46458">
    <property type="entry name" value="Globin-like"/>
    <property type="match status" value="1"/>
</dbReference>
<keyword evidence="7" id="KW-0479">Metal-binding</keyword>
<accession>A0A4Q7ZLF6</accession>
<keyword evidence="6" id="KW-0001">2Fe-2S</keyword>
<dbReference type="PROSITE" id="PS51384">
    <property type="entry name" value="FAD_FR"/>
    <property type="match status" value="1"/>
</dbReference>
<comment type="similarity">
    <text evidence="14">Belongs to the globin family.</text>
</comment>
<dbReference type="Gene3D" id="1.10.490.10">
    <property type="entry name" value="Globins"/>
    <property type="match status" value="1"/>
</dbReference>
<dbReference type="Pfam" id="PF00042">
    <property type="entry name" value="Globin"/>
    <property type="match status" value="1"/>
</dbReference>
<dbReference type="GO" id="GO:0046210">
    <property type="term" value="P:nitric oxide catabolic process"/>
    <property type="evidence" value="ECO:0007669"/>
    <property type="project" value="TreeGrafter"/>
</dbReference>
<dbReference type="Pfam" id="PF00175">
    <property type="entry name" value="NAD_binding_1"/>
    <property type="match status" value="1"/>
</dbReference>
<organism evidence="17 18">
    <name type="scientific">Krasilnikovia cinnamomea</name>
    <dbReference type="NCBI Taxonomy" id="349313"/>
    <lineage>
        <taxon>Bacteria</taxon>
        <taxon>Bacillati</taxon>
        <taxon>Actinomycetota</taxon>
        <taxon>Actinomycetes</taxon>
        <taxon>Micromonosporales</taxon>
        <taxon>Micromonosporaceae</taxon>
        <taxon>Krasilnikovia</taxon>
    </lineage>
</organism>
<dbReference type="InterPro" id="IPR017938">
    <property type="entry name" value="Riboflavin_synthase-like_b-brl"/>
</dbReference>
<dbReference type="EMBL" id="SHKY01000001">
    <property type="protein sequence ID" value="RZU51424.1"/>
    <property type="molecule type" value="Genomic_DNA"/>
</dbReference>
<comment type="catalytic activity">
    <reaction evidence="13">
        <text>2 nitric oxide + NADPH + 2 O2 = 2 nitrate + NADP(+) + H(+)</text>
        <dbReference type="Rhea" id="RHEA:19465"/>
        <dbReference type="ChEBI" id="CHEBI:15378"/>
        <dbReference type="ChEBI" id="CHEBI:15379"/>
        <dbReference type="ChEBI" id="CHEBI:16480"/>
        <dbReference type="ChEBI" id="CHEBI:17632"/>
        <dbReference type="ChEBI" id="CHEBI:57783"/>
        <dbReference type="ChEBI" id="CHEBI:58349"/>
        <dbReference type="EC" id="1.14.12.17"/>
    </reaction>
</comment>
<comment type="caution">
    <text evidence="17">The sequence shown here is derived from an EMBL/GenBank/DDBJ whole genome shotgun (WGS) entry which is preliminary data.</text>
</comment>
<evidence type="ECO:0000256" key="4">
    <source>
        <dbReference type="ARBA" id="ARBA00022617"/>
    </source>
</evidence>
<dbReference type="GO" id="GO:0020037">
    <property type="term" value="F:heme binding"/>
    <property type="evidence" value="ECO:0007669"/>
    <property type="project" value="InterPro"/>
</dbReference>
<keyword evidence="4 14" id="KW-0349">Heme</keyword>
<keyword evidence="8" id="KW-0521">NADP</keyword>
<evidence type="ECO:0000256" key="10">
    <source>
        <dbReference type="ARBA" id="ARBA00023014"/>
    </source>
</evidence>
<dbReference type="GO" id="GO:0071949">
    <property type="term" value="F:FAD binding"/>
    <property type="evidence" value="ECO:0007669"/>
    <property type="project" value="TreeGrafter"/>
</dbReference>
<evidence type="ECO:0000259" key="15">
    <source>
        <dbReference type="PROSITE" id="PS01033"/>
    </source>
</evidence>
<reference evidence="17 18" key="1">
    <citation type="submission" date="2019-02" db="EMBL/GenBank/DDBJ databases">
        <title>Sequencing the genomes of 1000 actinobacteria strains.</title>
        <authorList>
            <person name="Klenk H.-P."/>
        </authorList>
    </citation>
    <scope>NUCLEOTIDE SEQUENCE [LARGE SCALE GENOMIC DNA]</scope>
    <source>
        <strain evidence="17 18">DSM 45162</strain>
    </source>
</reference>
<dbReference type="PRINTS" id="PR00410">
    <property type="entry name" value="PHEHYDRXLASE"/>
</dbReference>
<evidence type="ECO:0000256" key="2">
    <source>
        <dbReference type="ARBA" id="ARBA00006401"/>
    </source>
</evidence>
<feature type="domain" description="Globin" evidence="15">
    <location>
        <begin position="1"/>
        <end position="140"/>
    </location>
</feature>
<evidence type="ECO:0000256" key="1">
    <source>
        <dbReference type="ARBA" id="ARBA00001970"/>
    </source>
</evidence>
<evidence type="ECO:0000256" key="5">
    <source>
        <dbReference type="ARBA" id="ARBA00022621"/>
    </source>
</evidence>
<dbReference type="InterPro" id="IPR039261">
    <property type="entry name" value="FNR_nucleotide-bd"/>
</dbReference>
<keyword evidence="9" id="KW-0408">Iron</keyword>
<keyword evidence="18" id="KW-1185">Reference proteome</keyword>
<evidence type="ECO:0000256" key="7">
    <source>
        <dbReference type="ARBA" id="ARBA00022723"/>
    </source>
</evidence>
<proteinExistence type="inferred from homology"/>
<dbReference type="GO" id="GO:0019825">
    <property type="term" value="F:oxygen binding"/>
    <property type="evidence" value="ECO:0007669"/>
    <property type="project" value="InterPro"/>
</dbReference>
<evidence type="ECO:0000256" key="3">
    <source>
        <dbReference type="ARBA" id="ARBA00012229"/>
    </source>
</evidence>
<dbReference type="InterPro" id="IPR001709">
    <property type="entry name" value="Flavoprot_Pyr_Nucl_cyt_Rdtase"/>
</dbReference>
<evidence type="ECO:0000256" key="12">
    <source>
        <dbReference type="ARBA" id="ARBA00048649"/>
    </source>
</evidence>
<dbReference type="Gene3D" id="3.40.50.80">
    <property type="entry name" value="Nucleotide-binding domain of ferredoxin-NADP reductase (FNR) module"/>
    <property type="match status" value="1"/>
</dbReference>
<dbReference type="GO" id="GO:0005344">
    <property type="term" value="F:oxygen carrier activity"/>
    <property type="evidence" value="ECO:0007669"/>
    <property type="project" value="UniProtKB-KW"/>
</dbReference>
<keyword evidence="14" id="KW-0813">Transport</keyword>
<evidence type="ECO:0000256" key="14">
    <source>
        <dbReference type="RuleBase" id="RU000356"/>
    </source>
</evidence>
<dbReference type="GO" id="GO:0071500">
    <property type="term" value="P:cellular response to nitrosative stress"/>
    <property type="evidence" value="ECO:0007669"/>
    <property type="project" value="TreeGrafter"/>
</dbReference>
<dbReference type="GO" id="GO:0008941">
    <property type="term" value="F:nitric oxide dioxygenase NAD(P)H activity"/>
    <property type="evidence" value="ECO:0007669"/>
    <property type="project" value="UniProtKB-EC"/>
</dbReference>
<keyword evidence="5 14" id="KW-0561">Oxygen transport</keyword>
<keyword evidence="10" id="KW-0411">Iron-sulfur</keyword>
<evidence type="ECO:0000256" key="8">
    <source>
        <dbReference type="ARBA" id="ARBA00022857"/>
    </source>
</evidence>
<evidence type="ECO:0000313" key="18">
    <source>
        <dbReference type="Proteomes" id="UP000292564"/>
    </source>
</evidence>
<feature type="domain" description="FAD-binding FR-type" evidence="16">
    <location>
        <begin position="153"/>
        <end position="264"/>
    </location>
</feature>
<keyword evidence="17" id="KW-0223">Dioxygenase</keyword>
<dbReference type="InterPro" id="IPR017927">
    <property type="entry name" value="FAD-bd_FR_type"/>
</dbReference>
<keyword evidence="11" id="KW-0520">NAD</keyword>
<dbReference type="InterPro" id="IPR001433">
    <property type="entry name" value="OxRdtase_FAD/NAD-bd"/>
</dbReference>
<dbReference type="Pfam" id="PF00970">
    <property type="entry name" value="FAD_binding_6"/>
    <property type="match status" value="1"/>
</dbReference>
<dbReference type="GO" id="GO:0051537">
    <property type="term" value="F:2 iron, 2 sulfur cluster binding"/>
    <property type="evidence" value="ECO:0007669"/>
    <property type="project" value="UniProtKB-KW"/>
</dbReference>
<sequence length="401" mass="42840">MLNPTSAAVVRATLPAVRDHAEEITGAFYARMFAAHPELLNLFNRGNQATGRQRQALAAAVVGYARHLLGDDPVPWEPIATRIAHKHASLGITPAQYPIVGRHLMAAVGEVLGAAVTPEVARAWDEVYWLFACELVAREARLYHAAGVDDPAQAWRDWQVAERTAEADDVVSLTLAPSDGSAAGTFVPGQYVSVAVDLGGGAGRQIRQYSLSGAPGLPTWQITVKRVRARAGGPDGVVSTYLHERVGVGDRLRLSPPFGDVSSVGGDGPLLLVSAGIGVTPAMSALQDLARRDPGRDVVLVHADRTGTAHPLRRHLPALSRAMPRLRLDLWYEHGDADIATGARVNSGRVDPERIPLPEGADVHLCGPLPFMNHVRAGLLRRGVPGDRIAYEVFGPELLTA</sequence>
<name>A0A4Q7ZLF6_9ACTN</name>
<gene>
    <name evidence="17" type="ORF">EV385_3251</name>
</gene>
<dbReference type="SUPFAM" id="SSF63380">
    <property type="entry name" value="Riboflavin synthase domain-like"/>
    <property type="match status" value="1"/>
</dbReference>
<dbReference type="Proteomes" id="UP000292564">
    <property type="component" value="Unassembled WGS sequence"/>
</dbReference>
<protein>
    <recommendedName>
        <fullName evidence="3">nitric oxide dioxygenase</fullName>
        <ecNumber evidence="3">1.14.12.17</ecNumber>
    </recommendedName>
</protein>
<dbReference type="OrthoDB" id="9801223at2"/>
<comment type="cofactor">
    <cofactor evidence="1">
        <name>heme b</name>
        <dbReference type="ChEBI" id="CHEBI:60344"/>
    </cofactor>
</comment>
<dbReference type="GO" id="GO:0046872">
    <property type="term" value="F:metal ion binding"/>
    <property type="evidence" value="ECO:0007669"/>
    <property type="project" value="UniProtKB-KW"/>
</dbReference>
<dbReference type="InterPro" id="IPR012292">
    <property type="entry name" value="Globin/Proto"/>
</dbReference>
<keyword evidence="17" id="KW-0560">Oxidoreductase</keyword>
<dbReference type="InterPro" id="IPR009050">
    <property type="entry name" value="Globin-like_sf"/>
</dbReference>
<comment type="similarity">
    <text evidence="2">In the C-terminal section; belongs to the flavoprotein pyridine nucleotide cytochrome reductase family.</text>
</comment>
<evidence type="ECO:0000256" key="11">
    <source>
        <dbReference type="ARBA" id="ARBA00023027"/>
    </source>
</evidence>
<dbReference type="SUPFAM" id="SSF52343">
    <property type="entry name" value="Ferredoxin reductase-like, C-terminal NADP-linked domain"/>
    <property type="match status" value="1"/>
</dbReference>
<dbReference type="FunFam" id="1.10.490.10:FF:000003">
    <property type="entry name" value="Flavohemoprotein"/>
    <property type="match status" value="1"/>
</dbReference>
<dbReference type="PANTHER" id="PTHR43396">
    <property type="entry name" value="FLAVOHEMOPROTEIN"/>
    <property type="match status" value="1"/>
</dbReference>
<dbReference type="PROSITE" id="PS01033">
    <property type="entry name" value="GLOBIN"/>
    <property type="match status" value="1"/>
</dbReference>
<dbReference type="CDD" id="cd06184">
    <property type="entry name" value="flavohem_like_fad_nad_binding"/>
    <property type="match status" value="1"/>
</dbReference>
<dbReference type="EC" id="1.14.12.17" evidence="3"/>
<dbReference type="Gene3D" id="2.40.30.10">
    <property type="entry name" value="Translation factors"/>
    <property type="match status" value="1"/>
</dbReference>
<evidence type="ECO:0000256" key="6">
    <source>
        <dbReference type="ARBA" id="ARBA00022714"/>
    </source>
</evidence>
<dbReference type="InterPro" id="IPR000971">
    <property type="entry name" value="Globin"/>
</dbReference>
<dbReference type="InterPro" id="IPR008333">
    <property type="entry name" value="Cbr1-like_FAD-bd_dom"/>
</dbReference>
<evidence type="ECO:0000256" key="9">
    <source>
        <dbReference type="ARBA" id="ARBA00023004"/>
    </source>
</evidence>
<dbReference type="AlphaFoldDB" id="A0A4Q7ZLF6"/>
<dbReference type="CDD" id="cd14782">
    <property type="entry name" value="FHb-globin_2"/>
    <property type="match status" value="1"/>
</dbReference>
<comment type="catalytic activity">
    <reaction evidence="12">
        <text>2 nitric oxide + NADH + 2 O2 = 2 nitrate + NAD(+) + H(+)</text>
        <dbReference type="Rhea" id="RHEA:19469"/>
        <dbReference type="ChEBI" id="CHEBI:15378"/>
        <dbReference type="ChEBI" id="CHEBI:15379"/>
        <dbReference type="ChEBI" id="CHEBI:16480"/>
        <dbReference type="ChEBI" id="CHEBI:17632"/>
        <dbReference type="ChEBI" id="CHEBI:57540"/>
        <dbReference type="ChEBI" id="CHEBI:57945"/>
        <dbReference type="EC" id="1.14.12.17"/>
    </reaction>
</comment>
<dbReference type="PANTHER" id="PTHR43396:SF3">
    <property type="entry name" value="FLAVOHEMOPROTEIN"/>
    <property type="match status" value="1"/>
</dbReference>
<evidence type="ECO:0000256" key="13">
    <source>
        <dbReference type="ARBA" id="ARBA00049433"/>
    </source>
</evidence>
<dbReference type="RefSeq" id="WP_130510190.1">
    <property type="nucleotide sequence ID" value="NZ_SHKY01000001.1"/>
</dbReference>
<evidence type="ECO:0000313" key="17">
    <source>
        <dbReference type="EMBL" id="RZU51424.1"/>
    </source>
</evidence>